<dbReference type="EC" id="3.1.3.48" evidence="7"/>
<dbReference type="PRINTS" id="PR01909">
    <property type="entry name" value="ADSPHPHTASEA"/>
</dbReference>
<keyword evidence="2 7" id="KW-0378">Hydrolase</keyword>
<dbReference type="GO" id="GO:0008138">
    <property type="term" value="F:protein tyrosine/serine/threonine phosphatase activity"/>
    <property type="evidence" value="ECO:0007669"/>
    <property type="project" value="UniProtKB-UniRule"/>
</dbReference>
<dbReference type="PANTHER" id="PTHR45682:SF10">
    <property type="entry name" value="DUAL SPECIFICITY PROTEIN PHOSPHATASE 13 ISOFORM B"/>
    <property type="match status" value="1"/>
</dbReference>
<evidence type="ECO:0000256" key="6">
    <source>
        <dbReference type="PIRSR" id="PIRSR620405-1"/>
    </source>
</evidence>
<dbReference type="EMBL" id="JAFDVH010000016">
    <property type="protein sequence ID" value="KAG7462531.1"/>
    <property type="molecule type" value="Genomic_DNA"/>
</dbReference>
<comment type="catalytic activity">
    <reaction evidence="5 7">
        <text>O-phospho-L-threonyl-[protein] + H2O = L-threonyl-[protein] + phosphate</text>
        <dbReference type="Rhea" id="RHEA:47004"/>
        <dbReference type="Rhea" id="RHEA-COMP:11060"/>
        <dbReference type="Rhea" id="RHEA-COMP:11605"/>
        <dbReference type="ChEBI" id="CHEBI:15377"/>
        <dbReference type="ChEBI" id="CHEBI:30013"/>
        <dbReference type="ChEBI" id="CHEBI:43474"/>
        <dbReference type="ChEBI" id="CHEBI:61977"/>
        <dbReference type="EC" id="3.1.3.16"/>
    </reaction>
</comment>
<reference evidence="11" key="1">
    <citation type="submission" date="2021-01" db="EMBL/GenBank/DDBJ databases">
        <authorList>
            <person name="Zahm M."/>
            <person name="Roques C."/>
            <person name="Cabau C."/>
            <person name="Klopp C."/>
            <person name="Donnadieu C."/>
            <person name="Jouanno E."/>
            <person name="Lampietro C."/>
            <person name="Louis A."/>
            <person name="Herpin A."/>
            <person name="Echchiki A."/>
            <person name="Berthelot C."/>
            <person name="Parey E."/>
            <person name="Roest-Crollius H."/>
            <person name="Braasch I."/>
            <person name="Postlethwait J."/>
            <person name="Bobe J."/>
            <person name="Montfort J."/>
            <person name="Bouchez O."/>
            <person name="Begum T."/>
            <person name="Mejri S."/>
            <person name="Adams A."/>
            <person name="Chen W.-J."/>
            <person name="Guiguen Y."/>
        </authorList>
    </citation>
    <scope>NUCLEOTIDE SEQUENCE</scope>
    <source>
        <strain evidence="11">YG-15Mar2019-1</strain>
        <tissue evidence="11">Brain</tissue>
    </source>
</reference>
<evidence type="ECO:0000256" key="1">
    <source>
        <dbReference type="ARBA" id="ARBA00008601"/>
    </source>
</evidence>
<feature type="domain" description="Tyrosine-protein phosphatase" evidence="9">
    <location>
        <begin position="1"/>
        <end position="127"/>
    </location>
</feature>
<dbReference type="PROSITE" id="PS50054">
    <property type="entry name" value="TYR_PHOSPHATASE_DUAL"/>
    <property type="match status" value="1"/>
</dbReference>
<dbReference type="GO" id="GO:0004722">
    <property type="term" value="F:protein serine/threonine phosphatase activity"/>
    <property type="evidence" value="ECO:0007669"/>
    <property type="project" value="UniProtKB-EC"/>
</dbReference>
<dbReference type="SMART" id="SM00195">
    <property type="entry name" value="DSPc"/>
    <property type="match status" value="1"/>
</dbReference>
<evidence type="ECO:0000313" key="12">
    <source>
        <dbReference type="Proteomes" id="UP001046870"/>
    </source>
</evidence>
<feature type="active site" description="Phosphocysteine intermediate" evidence="6">
    <location>
        <position position="72"/>
    </location>
</feature>
<dbReference type="PANTHER" id="PTHR45682">
    <property type="entry name" value="AGAP008228-PA"/>
    <property type="match status" value="1"/>
</dbReference>
<dbReference type="PRINTS" id="PR01908">
    <property type="entry name" value="ADSPHPHTASE"/>
</dbReference>
<name>A0A9D3PKZ7_MEGAT</name>
<accession>A0A9D3PKZ7</accession>
<keyword evidence="12" id="KW-1185">Reference proteome</keyword>
<organism evidence="11 12">
    <name type="scientific">Megalops atlanticus</name>
    <name type="common">Tarpon</name>
    <name type="synonym">Clupea gigantea</name>
    <dbReference type="NCBI Taxonomy" id="7932"/>
    <lineage>
        <taxon>Eukaryota</taxon>
        <taxon>Metazoa</taxon>
        <taxon>Chordata</taxon>
        <taxon>Craniata</taxon>
        <taxon>Vertebrata</taxon>
        <taxon>Euteleostomi</taxon>
        <taxon>Actinopterygii</taxon>
        <taxon>Neopterygii</taxon>
        <taxon>Teleostei</taxon>
        <taxon>Elopiformes</taxon>
        <taxon>Megalopidae</taxon>
        <taxon>Megalops</taxon>
    </lineage>
</organism>
<dbReference type="InterPro" id="IPR020422">
    <property type="entry name" value="TYR_PHOSPHATASE_DUAL_dom"/>
</dbReference>
<dbReference type="GO" id="GO:0005737">
    <property type="term" value="C:cytoplasm"/>
    <property type="evidence" value="ECO:0007669"/>
    <property type="project" value="TreeGrafter"/>
</dbReference>
<sequence length="151" mass="16540">MLSGLGITHIVNAADGPRRINTGARFYEDMTIEYHGVEAADHPAFDLSPFFYPTAEFIREALSQKGKVLVHCAMGVSRSATLVLAFLMICEDLTLVEAINAVRKHRHVCPNEGFLNQLRHLDSTLAQERSMKQPSVHSGRPAIGGSISAKP</sequence>
<dbReference type="Gene3D" id="3.90.190.10">
    <property type="entry name" value="Protein tyrosine phosphatase superfamily"/>
    <property type="match status" value="1"/>
</dbReference>
<evidence type="ECO:0000256" key="8">
    <source>
        <dbReference type="SAM" id="MobiDB-lite"/>
    </source>
</evidence>
<evidence type="ECO:0000259" key="9">
    <source>
        <dbReference type="PROSITE" id="PS50054"/>
    </source>
</evidence>
<comment type="catalytic activity">
    <reaction evidence="4 7">
        <text>O-phospho-L-seryl-[protein] + H2O = L-seryl-[protein] + phosphate</text>
        <dbReference type="Rhea" id="RHEA:20629"/>
        <dbReference type="Rhea" id="RHEA-COMP:9863"/>
        <dbReference type="Rhea" id="RHEA-COMP:11604"/>
        <dbReference type="ChEBI" id="CHEBI:15377"/>
        <dbReference type="ChEBI" id="CHEBI:29999"/>
        <dbReference type="ChEBI" id="CHEBI:43474"/>
        <dbReference type="ChEBI" id="CHEBI:83421"/>
        <dbReference type="EC" id="3.1.3.16"/>
    </reaction>
</comment>
<comment type="caution">
    <text evidence="11">The sequence shown here is derived from an EMBL/GenBank/DDBJ whole genome shotgun (WGS) entry which is preliminary data.</text>
</comment>
<comment type="similarity">
    <text evidence="1 7">Belongs to the protein-tyrosine phosphatase family. Non-receptor class dual specificity subfamily.</text>
</comment>
<gene>
    <name evidence="11" type="ORF">MATL_G00185780</name>
</gene>
<evidence type="ECO:0000256" key="4">
    <source>
        <dbReference type="ARBA" id="ARBA00047761"/>
    </source>
</evidence>
<evidence type="ECO:0000256" key="3">
    <source>
        <dbReference type="ARBA" id="ARBA00022912"/>
    </source>
</evidence>
<comment type="function">
    <text evidence="7">Dual specificity phosphatase able to dephosphorylate phosphotyrosine, phosphoserine and phosphothreonine residues, with a preference for phosphotyrosine as a substrate.</text>
</comment>
<evidence type="ECO:0000256" key="5">
    <source>
        <dbReference type="ARBA" id="ARBA00048336"/>
    </source>
</evidence>
<dbReference type="InterPro" id="IPR029021">
    <property type="entry name" value="Prot-tyrosine_phosphatase-like"/>
</dbReference>
<proteinExistence type="inferred from homology"/>
<feature type="domain" description="Tyrosine specific protein phosphatases" evidence="10">
    <location>
        <begin position="55"/>
        <end position="106"/>
    </location>
</feature>
<evidence type="ECO:0000256" key="7">
    <source>
        <dbReference type="RuleBase" id="RU366038"/>
    </source>
</evidence>
<dbReference type="Pfam" id="PF00782">
    <property type="entry name" value="DSPc"/>
    <property type="match status" value="1"/>
</dbReference>
<dbReference type="GO" id="GO:0043409">
    <property type="term" value="P:negative regulation of MAPK cascade"/>
    <property type="evidence" value="ECO:0007669"/>
    <property type="project" value="TreeGrafter"/>
</dbReference>
<dbReference type="InterPro" id="IPR000387">
    <property type="entry name" value="Tyr_Pase_dom"/>
</dbReference>
<protein>
    <recommendedName>
        <fullName evidence="7">Dual specificity protein phosphatase</fullName>
        <ecNumber evidence="7">3.1.3.16</ecNumber>
        <ecNumber evidence="7">3.1.3.48</ecNumber>
    </recommendedName>
</protein>
<evidence type="ECO:0000313" key="11">
    <source>
        <dbReference type="EMBL" id="KAG7462531.1"/>
    </source>
</evidence>
<dbReference type="InterPro" id="IPR020405">
    <property type="entry name" value="Atypical_DUSP_subfamA"/>
</dbReference>
<dbReference type="GO" id="GO:0004725">
    <property type="term" value="F:protein tyrosine phosphatase activity"/>
    <property type="evidence" value="ECO:0007669"/>
    <property type="project" value="UniProtKB-EC"/>
</dbReference>
<dbReference type="OrthoDB" id="10252009at2759"/>
<keyword evidence="3 7" id="KW-0904">Protein phosphatase</keyword>
<dbReference type="InterPro" id="IPR016130">
    <property type="entry name" value="Tyr_Pase_AS"/>
</dbReference>
<evidence type="ECO:0000259" key="10">
    <source>
        <dbReference type="PROSITE" id="PS50056"/>
    </source>
</evidence>
<comment type="catalytic activity">
    <reaction evidence="7">
        <text>O-phospho-L-tyrosyl-[protein] + H2O = L-tyrosyl-[protein] + phosphate</text>
        <dbReference type="Rhea" id="RHEA:10684"/>
        <dbReference type="Rhea" id="RHEA-COMP:10136"/>
        <dbReference type="Rhea" id="RHEA-COMP:20101"/>
        <dbReference type="ChEBI" id="CHEBI:15377"/>
        <dbReference type="ChEBI" id="CHEBI:43474"/>
        <dbReference type="ChEBI" id="CHEBI:46858"/>
        <dbReference type="ChEBI" id="CHEBI:61978"/>
        <dbReference type="EC" id="3.1.3.48"/>
    </reaction>
</comment>
<dbReference type="InterPro" id="IPR000340">
    <property type="entry name" value="Dual-sp_phosphatase_cat-dom"/>
</dbReference>
<dbReference type="SUPFAM" id="SSF52799">
    <property type="entry name" value="(Phosphotyrosine protein) phosphatases II"/>
    <property type="match status" value="1"/>
</dbReference>
<dbReference type="GO" id="GO:0033549">
    <property type="term" value="F:MAP kinase phosphatase activity"/>
    <property type="evidence" value="ECO:0007669"/>
    <property type="project" value="TreeGrafter"/>
</dbReference>
<dbReference type="PROSITE" id="PS00383">
    <property type="entry name" value="TYR_PHOSPHATASE_1"/>
    <property type="match status" value="1"/>
</dbReference>
<evidence type="ECO:0000256" key="2">
    <source>
        <dbReference type="ARBA" id="ARBA00022801"/>
    </source>
</evidence>
<dbReference type="AlphaFoldDB" id="A0A9D3PKZ7"/>
<dbReference type="Proteomes" id="UP001046870">
    <property type="component" value="Chromosome 16"/>
</dbReference>
<dbReference type="EC" id="3.1.3.16" evidence="7"/>
<dbReference type="PROSITE" id="PS50056">
    <property type="entry name" value="TYR_PHOSPHATASE_2"/>
    <property type="match status" value="1"/>
</dbReference>
<feature type="region of interest" description="Disordered" evidence="8">
    <location>
        <begin position="129"/>
        <end position="151"/>
    </location>
</feature>